<keyword evidence="3" id="KW-1003">Cell membrane</keyword>
<evidence type="ECO:0000256" key="1">
    <source>
        <dbReference type="ARBA" id="ARBA00004651"/>
    </source>
</evidence>
<dbReference type="RefSeq" id="WP_189445557.1">
    <property type="nucleotide sequence ID" value="NZ_BMZI01000007.1"/>
</dbReference>
<comment type="caution">
    <text evidence="15">The sequence shown here is derived from an EMBL/GenBank/DDBJ whole genome shotgun (WGS) entry which is preliminary data.</text>
</comment>
<feature type="domain" description="Mechanosensitive ion channel MscS C-terminal" evidence="13">
    <location>
        <begin position="1018"/>
        <end position="1100"/>
    </location>
</feature>
<feature type="transmembrane region" description="Helical" evidence="9">
    <location>
        <begin position="673"/>
        <end position="695"/>
    </location>
</feature>
<evidence type="ECO:0000256" key="2">
    <source>
        <dbReference type="ARBA" id="ARBA00008017"/>
    </source>
</evidence>
<feature type="transmembrane region" description="Helical" evidence="9">
    <location>
        <begin position="521"/>
        <end position="537"/>
    </location>
</feature>
<keyword evidence="7" id="KW-0175">Coiled coil</keyword>
<dbReference type="NCBIfam" id="NF008438">
    <property type="entry name" value="PRK11281.1"/>
    <property type="match status" value="1"/>
</dbReference>
<dbReference type="PROSITE" id="PS01246">
    <property type="entry name" value="UPF0003"/>
    <property type="match status" value="1"/>
</dbReference>
<feature type="domain" description="Mechanosensitive ion channel transmembrane helices 2/3" evidence="14">
    <location>
        <begin position="903"/>
        <end position="943"/>
    </location>
</feature>
<dbReference type="Gene3D" id="2.30.30.60">
    <property type="match status" value="1"/>
</dbReference>
<dbReference type="SUPFAM" id="SSF82689">
    <property type="entry name" value="Mechanosensitive channel protein MscS (YggB), C-terminal domain"/>
    <property type="match status" value="1"/>
</dbReference>
<feature type="compositionally biased region" description="Gly residues" evidence="8">
    <location>
        <begin position="1154"/>
        <end position="1173"/>
    </location>
</feature>
<reference evidence="16" key="1">
    <citation type="journal article" date="2019" name="Int. J. Syst. Evol. Microbiol.">
        <title>The Global Catalogue of Microorganisms (GCM) 10K type strain sequencing project: providing services to taxonomists for standard genome sequencing and annotation.</title>
        <authorList>
            <consortium name="The Broad Institute Genomics Platform"/>
            <consortium name="The Broad Institute Genome Sequencing Center for Infectious Disease"/>
            <person name="Wu L."/>
            <person name="Ma J."/>
        </authorList>
    </citation>
    <scope>NUCLEOTIDE SEQUENCE [LARGE SCALE GENOMIC DNA]</scope>
    <source>
        <strain evidence="16">KCTC 32998</strain>
    </source>
</reference>
<feature type="region of interest" description="Disordered" evidence="8">
    <location>
        <begin position="1119"/>
        <end position="1173"/>
    </location>
</feature>
<evidence type="ECO:0000256" key="9">
    <source>
        <dbReference type="SAM" id="Phobius"/>
    </source>
</evidence>
<comment type="similarity">
    <text evidence="2">Belongs to the MscS (TC 1.A.23) family.</text>
</comment>
<feature type="transmembrane region" description="Helical" evidence="9">
    <location>
        <begin position="811"/>
        <end position="835"/>
    </location>
</feature>
<organism evidence="15 16">
    <name type="scientific">Salinicola rhizosphaerae</name>
    <dbReference type="NCBI Taxonomy" id="1443141"/>
    <lineage>
        <taxon>Bacteria</taxon>
        <taxon>Pseudomonadati</taxon>
        <taxon>Pseudomonadota</taxon>
        <taxon>Gammaproteobacteria</taxon>
        <taxon>Oceanospirillales</taxon>
        <taxon>Halomonadaceae</taxon>
        <taxon>Salinicola</taxon>
    </lineage>
</organism>
<dbReference type="InterPro" id="IPR052702">
    <property type="entry name" value="MscS-like_channel"/>
</dbReference>
<dbReference type="InterPro" id="IPR024393">
    <property type="entry name" value="MscS_porin"/>
</dbReference>
<dbReference type="PANTHER" id="PTHR30347:SF1">
    <property type="entry name" value="MECHANOSENSITIVE CHANNEL MSCK"/>
    <property type="match status" value="1"/>
</dbReference>
<accession>A0ABQ3EC46</accession>
<dbReference type="Pfam" id="PF21088">
    <property type="entry name" value="MS_channel_1st"/>
    <property type="match status" value="1"/>
</dbReference>
<feature type="transmembrane region" description="Helical" evidence="9">
    <location>
        <begin position="602"/>
        <end position="621"/>
    </location>
</feature>
<keyword evidence="16" id="KW-1185">Reference proteome</keyword>
<feature type="transmembrane region" description="Helical" evidence="9">
    <location>
        <begin position="566"/>
        <end position="590"/>
    </location>
</feature>
<evidence type="ECO:0000259" key="11">
    <source>
        <dbReference type="Pfam" id="PF12794"/>
    </source>
</evidence>
<dbReference type="PANTHER" id="PTHR30347">
    <property type="entry name" value="POTASSIUM CHANNEL RELATED"/>
    <property type="match status" value="1"/>
</dbReference>
<proteinExistence type="inferred from homology"/>
<feature type="coiled-coil region" evidence="7">
    <location>
        <begin position="90"/>
        <end position="131"/>
    </location>
</feature>
<dbReference type="InterPro" id="IPR023408">
    <property type="entry name" value="MscS_beta-dom_sf"/>
</dbReference>
<keyword evidence="5 9" id="KW-1133">Transmembrane helix</keyword>
<dbReference type="Gene3D" id="1.10.287.1260">
    <property type="match status" value="1"/>
</dbReference>
<comment type="subcellular location">
    <subcellularLocation>
        <location evidence="1">Cell membrane</location>
        <topology evidence="1">Multi-pass membrane protein</topology>
    </subcellularLocation>
</comment>
<name>A0ABQ3EC46_9GAMM</name>
<dbReference type="Gene3D" id="3.30.70.100">
    <property type="match status" value="1"/>
</dbReference>
<evidence type="ECO:0000259" key="12">
    <source>
        <dbReference type="Pfam" id="PF12795"/>
    </source>
</evidence>
<evidence type="ECO:0000313" key="16">
    <source>
        <dbReference type="Proteomes" id="UP000646745"/>
    </source>
</evidence>
<dbReference type="InterPro" id="IPR006686">
    <property type="entry name" value="MscS_channel_CS"/>
</dbReference>
<evidence type="ECO:0000259" key="10">
    <source>
        <dbReference type="Pfam" id="PF00924"/>
    </source>
</evidence>
<evidence type="ECO:0000256" key="5">
    <source>
        <dbReference type="ARBA" id="ARBA00022989"/>
    </source>
</evidence>
<dbReference type="InterPro" id="IPR011066">
    <property type="entry name" value="MscS_channel_C_sf"/>
</dbReference>
<dbReference type="InterPro" id="IPR010920">
    <property type="entry name" value="LSM_dom_sf"/>
</dbReference>
<feature type="transmembrane region" description="Helical" evidence="9">
    <location>
        <begin position="740"/>
        <end position="761"/>
    </location>
</feature>
<protein>
    <submittedName>
        <fullName evidence="15">Potassium transporter KefA</fullName>
    </submittedName>
</protein>
<evidence type="ECO:0000256" key="4">
    <source>
        <dbReference type="ARBA" id="ARBA00022692"/>
    </source>
</evidence>
<feature type="transmembrane region" description="Helical" evidence="9">
    <location>
        <begin position="707"/>
        <end position="728"/>
    </location>
</feature>
<feature type="domain" description="Mechanosensitive ion channel MscS porin" evidence="12">
    <location>
        <begin position="69"/>
        <end position="302"/>
    </location>
</feature>
<dbReference type="Pfam" id="PF12795">
    <property type="entry name" value="MscS_porin"/>
    <property type="match status" value="1"/>
</dbReference>
<feature type="transmembrane region" description="Helical" evidence="9">
    <location>
        <begin position="896"/>
        <end position="917"/>
    </location>
</feature>
<feature type="transmembrane region" description="Helical" evidence="9">
    <location>
        <begin position="642"/>
        <end position="661"/>
    </location>
</feature>
<feature type="transmembrane region" description="Helical" evidence="9">
    <location>
        <begin position="855"/>
        <end position="875"/>
    </location>
</feature>
<dbReference type="InterPro" id="IPR011014">
    <property type="entry name" value="MscS_channel_TM-2"/>
</dbReference>
<evidence type="ECO:0000256" key="3">
    <source>
        <dbReference type="ARBA" id="ARBA00022475"/>
    </source>
</evidence>
<evidence type="ECO:0000313" key="15">
    <source>
        <dbReference type="EMBL" id="GHB29465.1"/>
    </source>
</evidence>
<dbReference type="EMBL" id="BMZI01000007">
    <property type="protein sequence ID" value="GHB29465.1"/>
    <property type="molecule type" value="Genomic_DNA"/>
</dbReference>
<evidence type="ECO:0000256" key="7">
    <source>
        <dbReference type="SAM" id="Coils"/>
    </source>
</evidence>
<dbReference type="InterPro" id="IPR049142">
    <property type="entry name" value="MS_channel_1st"/>
</dbReference>
<feature type="coiled-coil region" evidence="7">
    <location>
        <begin position="251"/>
        <end position="321"/>
    </location>
</feature>
<feature type="transmembrane region" description="Helical" evidence="9">
    <location>
        <begin position="929"/>
        <end position="957"/>
    </location>
</feature>
<sequence length="1173" mass="129398">MADSRAASGHLRRHGWRLFVSRPAGRRKVFQVITLIALGLCMLCASLATMAQESAALPTRSALQTERQKLEKVDTLSEQQQTELADIEAALQARDSLDAIRQDLQALERSAQQAPQRIRELERQLSGLSDERPPEAATLDQLSAEKLGQRTSDSLDQLEALQGQLATVKARLISAETLPERAQAAIADAMNRAEQARSRIETGDGDDDAAAFDPAQARYRLELALAEQQAEYHRRALANNTQLRELDVQRRDLLSRQIAVEEARLDALQAALDRQRREDSEKAVADIGEEDGKAIAAHPVLREIQQTNSDLSDRLLEVTDRTNVLIRRAIDVRSQLDRVRQVKRTLSQQIEAIRGSPLLSRILNEQRRSLPEIDELGGLQEEIAQTRLAQFDLVNQRDALRQPEALAQKSLADANIEMTPSLSDALVKLFQSRSEVLSQLDKEYGNLLTVAIDLQLNQEQLASLSSSLRSAIEEQLFWVASARPLTLGWWRDAPANLTHQLRSGSWQASASSLWQVPDPRALAVIPVLCVAGLLLALRRRIKVRLLNLHEQIGRLKRDTQMHTPRAIFYNLLLAAHGPLLLASIGGVLRLGTDDFAERLGEALLQLALAWGVLGWARRLLVSDGVATRHFHWSTGYVARLRQLLFWLGISLVPVILIGGLAPGSQDELSSRPLSLLLMLAGLLAMSWILVRLILAHVPYFGLKLFRLLLGLALALVPLVLAGLIALGYEYAALRLIGRFINSLYVFGLWILVEAAVVRGLAVAQRRLAYRRAVARRRAQIQEGAEGGLEVVEEPPLDMEQVNQQSLRLSKLILFIGFTCAFYLIWSDLLEVFSYLDHVSVWEIERGQGEAMTLDPITVADIVIALVTVALTMMMAKNLPGLLEVMVLSRLTLKQGSAYAISSLLSYAIIGTGVVVSLGTLGVSWDKLQWLVAALGVGLGFGLQEIFANFISGLIILFERPMRIGDTITLGQLHGSVSRIRIRATTVTDFDRKEIIIPNKTFVTDQLINWSLSDNVTRVVLTYGVAHGSDLDEVHRLLRQAADENRRVLRDPEPQVFCVSYGPTAFNFELRIFVNDLLDRLYASDEINRHLDQLFKAHGIRVAFNQMDVWLHNDSGQSARVHSASGTDLGAPGELGASSRRTSRSGDDGHLGDADVGGAGSDGGGGEGGGDGGR</sequence>
<evidence type="ECO:0000259" key="14">
    <source>
        <dbReference type="Pfam" id="PF21088"/>
    </source>
</evidence>
<dbReference type="Pfam" id="PF21082">
    <property type="entry name" value="MS_channel_3rd"/>
    <property type="match status" value="1"/>
</dbReference>
<dbReference type="SUPFAM" id="SSF82861">
    <property type="entry name" value="Mechanosensitive channel protein MscS (YggB), transmembrane region"/>
    <property type="match status" value="1"/>
</dbReference>
<dbReference type="InterPro" id="IPR025692">
    <property type="entry name" value="MscS_IM_dom1"/>
</dbReference>
<dbReference type="SUPFAM" id="SSF50182">
    <property type="entry name" value="Sm-like ribonucleoproteins"/>
    <property type="match status" value="1"/>
</dbReference>
<dbReference type="InterPro" id="IPR049278">
    <property type="entry name" value="MS_channel_C"/>
</dbReference>
<evidence type="ECO:0000256" key="6">
    <source>
        <dbReference type="ARBA" id="ARBA00023136"/>
    </source>
</evidence>
<dbReference type="Pfam" id="PF12794">
    <property type="entry name" value="MscS_TM"/>
    <property type="match status" value="1"/>
</dbReference>
<feature type="domain" description="Mechanosensitive ion channel inner membrane" evidence="11">
    <location>
        <begin position="522"/>
        <end position="841"/>
    </location>
</feature>
<dbReference type="Pfam" id="PF00924">
    <property type="entry name" value="MS_channel_2nd"/>
    <property type="match status" value="1"/>
</dbReference>
<gene>
    <name evidence="15" type="ORF">GCM10009038_30120</name>
</gene>
<keyword evidence="6 9" id="KW-0472">Membrane</keyword>
<dbReference type="Proteomes" id="UP000646745">
    <property type="component" value="Unassembled WGS sequence"/>
</dbReference>
<evidence type="ECO:0000259" key="13">
    <source>
        <dbReference type="Pfam" id="PF21082"/>
    </source>
</evidence>
<feature type="compositionally biased region" description="Basic and acidic residues" evidence="8">
    <location>
        <begin position="1143"/>
        <end position="1152"/>
    </location>
</feature>
<keyword evidence="4 9" id="KW-0812">Transmembrane</keyword>
<feature type="domain" description="Mechanosensitive ion channel MscS" evidence="10">
    <location>
        <begin position="945"/>
        <end position="1010"/>
    </location>
</feature>
<evidence type="ECO:0000256" key="8">
    <source>
        <dbReference type="SAM" id="MobiDB-lite"/>
    </source>
</evidence>
<dbReference type="InterPro" id="IPR006685">
    <property type="entry name" value="MscS_channel_2nd"/>
</dbReference>